<dbReference type="EMBL" id="BK015712">
    <property type="protein sequence ID" value="DAE21418.1"/>
    <property type="molecule type" value="Genomic_DNA"/>
</dbReference>
<dbReference type="PANTHER" id="PTHR43278">
    <property type="entry name" value="NAD(P)H-DEPENDENT FMN-CONTAINING OXIDOREDUCTASE YWQN-RELATED"/>
    <property type="match status" value="1"/>
</dbReference>
<protein>
    <submittedName>
        <fullName evidence="4">Multimeric flavodoxin WrbA</fullName>
    </submittedName>
</protein>
<dbReference type="GO" id="GO:0016491">
    <property type="term" value="F:oxidoreductase activity"/>
    <property type="evidence" value="ECO:0007669"/>
    <property type="project" value="InterPro"/>
</dbReference>
<dbReference type="SUPFAM" id="SSF52218">
    <property type="entry name" value="Flavoproteins"/>
    <property type="match status" value="1"/>
</dbReference>
<keyword evidence="1" id="KW-0285">Flavoprotein</keyword>
<dbReference type="Pfam" id="PF03358">
    <property type="entry name" value="FMN_red"/>
    <property type="match status" value="1"/>
</dbReference>
<dbReference type="PANTHER" id="PTHR43278:SF4">
    <property type="entry name" value="NAD(P)H-DEPENDENT FMN-CONTAINING OXIDOREDUCTASE YWQN-RELATED"/>
    <property type="match status" value="1"/>
</dbReference>
<evidence type="ECO:0000313" key="4">
    <source>
        <dbReference type="EMBL" id="DAE21418.1"/>
    </source>
</evidence>
<dbReference type="InterPro" id="IPR005025">
    <property type="entry name" value="FMN_Rdtase-like_dom"/>
</dbReference>
<reference evidence="4" key="1">
    <citation type="journal article" date="2021" name="Proc. Natl. Acad. Sci. U.S.A.">
        <title>A Catalog of Tens of Thousands of Viruses from Human Metagenomes Reveals Hidden Associations with Chronic Diseases.</title>
        <authorList>
            <person name="Tisza M.J."/>
            <person name="Buck C.B."/>
        </authorList>
    </citation>
    <scope>NUCLEOTIDE SEQUENCE</scope>
    <source>
        <strain evidence="4">CtgXL3</strain>
    </source>
</reference>
<dbReference type="InterPro" id="IPR051796">
    <property type="entry name" value="ISF_SsuE-like"/>
</dbReference>
<sequence>MKVAIFNGSSRQHSNSELISGELRRIFERLGYDTVVLNASDMTGCRPCNQCGFCSSVGSCIYERDTLGQHHIKCIWASDIWVIVTPVYCFSMSPPTLTLLSRFYSYGPEVLQDKVVSSVIVSGSSGRYGGKSLVNESFKRYFEYTGANYTNKPIGITTNDTVLEDLHTLTPRLRLFCKDLIRRAKNAENSTKD</sequence>
<name>A0A8S5QQY7_9CAUD</name>
<evidence type="ECO:0000256" key="1">
    <source>
        <dbReference type="ARBA" id="ARBA00022630"/>
    </source>
</evidence>
<proteinExistence type="predicted"/>
<dbReference type="InterPro" id="IPR029039">
    <property type="entry name" value="Flavoprotein-like_sf"/>
</dbReference>
<dbReference type="Gene3D" id="3.40.50.360">
    <property type="match status" value="1"/>
</dbReference>
<organism evidence="4">
    <name type="scientific">Myoviridae sp. ctgXL3</name>
    <dbReference type="NCBI Taxonomy" id="2826681"/>
    <lineage>
        <taxon>Viruses</taxon>
        <taxon>Duplodnaviria</taxon>
        <taxon>Heunggongvirae</taxon>
        <taxon>Uroviricota</taxon>
        <taxon>Caudoviricetes</taxon>
    </lineage>
</organism>
<feature type="domain" description="NADPH-dependent FMN reductase-like" evidence="3">
    <location>
        <begin position="1"/>
        <end position="148"/>
    </location>
</feature>
<keyword evidence="2" id="KW-0288">FMN</keyword>
<evidence type="ECO:0000256" key="2">
    <source>
        <dbReference type="ARBA" id="ARBA00022643"/>
    </source>
</evidence>
<accession>A0A8S5QQY7</accession>
<evidence type="ECO:0000259" key="3">
    <source>
        <dbReference type="Pfam" id="PF03358"/>
    </source>
</evidence>